<evidence type="ECO:0000256" key="4">
    <source>
        <dbReference type="ARBA" id="ARBA00023136"/>
    </source>
</evidence>
<keyword evidence="9" id="KW-1185">Reference proteome</keyword>
<keyword evidence="4 6" id="KW-0472">Membrane</keyword>
<feature type="transmembrane region" description="Helical" evidence="6">
    <location>
        <begin position="23"/>
        <end position="47"/>
    </location>
</feature>
<dbReference type="EMBL" id="JAIZPD010000014">
    <property type="protein sequence ID" value="KAH0958843.1"/>
    <property type="molecule type" value="Genomic_DNA"/>
</dbReference>
<dbReference type="GeneID" id="68359017"/>
<feature type="transmembrane region" description="Helical" evidence="6">
    <location>
        <begin position="194"/>
        <end position="216"/>
    </location>
</feature>
<dbReference type="Pfam" id="PF00001">
    <property type="entry name" value="7tm_1"/>
    <property type="match status" value="1"/>
</dbReference>
<dbReference type="CDD" id="cd00637">
    <property type="entry name" value="7tm_classA_rhodopsin-like"/>
    <property type="match status" value="1"/>
</dbReference>
<name>A0A9P8MMA8_9HYPO</name>
<keyword evidence="2 6" id="KW-0812">Transmembrane</keyword>
<evidence type="ECO:0000256" key="5">
    <source>
        <dbReference type="SAM" id="MobiDB-lite"/>
    </source>
</evidence>
<gene>
    <name evidence="8" type="ORF">HRG_09888</name>
</gene>
<dbReference type="Proteomes" id="UP000824596">
    <property type="component" value="Unassembled WGS sequence"/>
</dbReference>
<dbReference type="GO" id="GO:0007189">
    <property type="term" value="P:adenylate cyclase-activating G protein-coupled receptor signaling pathway"/>
    <property type="evidence" value="ECO:0007669"/>
    <property type="project" value="TreeGrafter"/>
</dbReference>
<comment type="caution">
    <text evidence="8">The sequence shown here is derived from an EMBL/GenBank/DDBJ whole genome shotgun (WGS) entry which is preliminary data.</text>
</comment>
<dbReference type="GO" id="GO:0005886">
    <property type="term" value="C:plasma membrane"/>
    <property type="evidence" value="ECO:0007669"/>
    <property type="project" value="TreeGrafter"/>
</dbReference>
<dbReference type="RefSeq" id="XP_044716356.1">
    <property type="nucleotide sequence ID" value="XM_044868359.1"/>
</dbReference>
<evidence type="ECO:0000313" key="9">
    <source>
        <dbReference type="Proteomes" id="UP000824596"/>
    </source>
</evidence>
<accession>A0A9P8MMA8</accession>
<reference evidence="8" key="1">
    <citation type="submission" date="2021-09" db="EMBL/GenBank/DDBJ databases">
        <title>A high-quality genome of the endoparasitic fungus Hirsutella rhossiliensis with a comparison of Hirsutella genomes reveals transposable elements contributing to genome size variation.</title>
        <authorList>
            <person name="Lin R."/>
            <person name="Jiao Y."/>
            <person name="Sun X."/>
            <person name="Ling J."/>
            <person name="Xie B."/>
            <person name="Cheng X."/>
        </authorList>
    </citation>
    <scope>NUCLEOTIDE SEQUENCE</scope>
    <source>
        <strain evidence="8">HR02</strain>
    </source>
</reference>
<evidence type="ECO:0000256" key="2">
    <source>
        <dbReference type="ARBA" id="ARBA00022692"/>
    </source>
</evidence>
<protein>
    <submittedName>
        <fullName evidence="8">G protein-coupled glucose receptor regulating gpa2 domain-containing protein</fullName>
    </submittedName>
</protein>
<dbReference type="PANTHER" id="PTHR23112:SF37">
    <property type="entry name" value="G PROTEIN-COUPLED RECEPTOR GPR1"/>
    <property type="match status" value="1"/>
</dbReference>
<dbReference type="InterPro" id="IPR000276">
    <property type="entry name" value="GPCR_Rhodpsn"/>
</dbReference>
<feature type="transmembrane region" description="Helical" evidence="6">
    <location>
        <begin position="324"/>
        <end position="346"/>
    </location>
</feature>
<feature type="region of interest" description="Disordered" evidence="5">
    <location>
        <begin position="91"/>
        <end position="110"/>
    </location>
</feature>
<dbReference type="SUPFAM" id="SSF81321">
    <property type="entry name" value="Family A G protein-coupled receptor-like"/>
    <property type="match status" value="1"/>
</dbReference>
<feature type="transmembrane region" description="Helical" evidence="6">
    <location>
        <begin position="249"/>
        <end position="270"/>
    </location>
</feature>
<comment type="subcellular location">
    <subcellularLocation>
        <location evidence="1">Membrane</location>
        <topology evidence="1">Multi-pass membrane protein</topology>
    </subcellularLocation>
</comment>
<dbReference type="Gene3D" id="1.20.1070.10">
    <property type="entry name" value="Rhodopsin 7-helix transmembrane proteins"/>
    <property type="match status" value="1"/>
</dbReference>
<organism evidence="8 9">
    <name type="scientific">Hirsutella rhossiliensis</name>
    <dbReference type="NCBI Taxonomy" id="111463"/>
    <lineage>
        <taxon>Eukaryota</taxon>
        <taxon>Fungi</taxon>
        <taxon>Dikarya</taxon>
        <taxon>Ascomycota</taxon>
        <taxon>Pezizomycotina</taxon>
        <taxon>Sordariomycetes</taxon>
        <taxon>Hypocreomycetidae</taxon>
        <taxon>Hypocreales</taxon>
        <taxon>Ophiocordycipitaceae</taxon>
        <taxon>Hirsutella</taxon>
    </lineage>
</organism>
<sequence length="482" mass="53348">MAWAELELQGQTLSPLSPDLRQGLIAVSALALVSFVASTALFLYLTYKLVVWRWLVRTEQLRQGEPPRPSSHAITDFTLGIEGIFTEGDPAQAEAAAPRDERRDGRSWWARSPPPNQFAVLIYNLFLADMHQSLAFLLNASWLWRDGIVVSTPTCFAQGLLVSTGDLSSSIFITTIAIHTYLSVVRQRRPSHRTVGAVVVCNWIFVYAISLLPVLVTRNGAERGGFFVRAGAWCWINKDYEQLRLATHYFFIFLALGVTSTLYVAIFVALRRQRSQAQRVAFADSQAPLTHELVFLVYPLIYVLCTLPLALGRIATMAGKDVPTGYFCFAGAIIAFNGAFDCLLFGTTRSAIIFGSASDLSSDSIGFKTFAFLKTPSARRYGNMIWIQGGGDGGRRSWRDNKMAGGWWPWNQRGRPWPRKERHQSTSQEPLGAAAIQMDMVTSVVVEVDSDQDSWPGPTRSKRTAASASVSAMSTDGVTLKE</sequence>
<evidence type="ECO:0000256" key="1">
    <source>
        <dbReference type="ARBA" id="ARBA00004141"/>
    </source>
</evidence>
<feature type="domain" description="G-protein coupled receptors family 1 profile" evidence="7">
    <location>
        <begin position="120"/>
        <end position="345"/>
    </location>
</feature>
<keyword evidence="3 6" id="KW-1133">Transmembrane helix</keyword>
<feature type="compositionally biased region" description="Low complexity" evidence="5">
    <location>
        <begin position="465"/>
        <end position="474"/>
    </location>
</feature>
<keyword evidence="8" id="KW-0675">Receptor</keyword>
<dbReference type="AlphaFoldDB" id="A0A9P8MMA8"/>
<dbReference type="PANTHER" id="PTHR23112">
    <property type="entry name" value="G PROTEIN-COUPLED RECEPTOR 157-RELATED"/>
    <property type="match status" value="1"/>
</dbReference>
<proteinExistence type="predicted"/>
<evidence type="ECO:0000256" key="3">
    <source>
        <dbReference type="ARBA" id="ARBA00022989"/>
    </source>
</evidence>
<dbReference type="PROSITE" id="PS50262">
    <property type="entry name" value="G_PROTEIN_RECEP_F1_2"/>
    <property type="match status" value="1"/>
</dbReference>
<feature type="region of interest" description="Disordered" evidence="5">
    <location>
        <begin position="449"/>
        <end position="482"/>
    </location>
</feature>
<evidence type="ECO:0000259" key="7">
    <source>
        <dbReference type="PROSITE" id="PS50262"/>
    </source>
</evidence>
<evidence type="ECO:0000313" key="8">
    <source>
        <dbReference type="EMBL" id="KAH0958843.1"/>
    </source>
</evidence>
<dbReference type="OrthoDB" id="100006at2759"/>
<feature type="compositionally biased region" description="Basic and acidic residues" evidence="5">
    <location>
        <begin position="97"/>
        <end position="106"/>
    </location>
</feature>
<evidence type="ECO:0000256" key="6">
    <source>
        <dbReference type="SAM" id="Phobius"/>
    </source>
</evidence>
<feature type="transmembrane region" description="Helical" evidence="6">
    <location>
        <begin position="291"/>
        <end position="312"/>
    </location>
</feature>
<dbReference type="GO" id="GO:0004930">
    <property type="term" value="F:G protein-coupled receptor activity"/>
    <property type="evidence" value="ECO:0007669"/>
    <property type="project" value="InterPro"/>
</dbReference>
<dbReference type="InterPro" id="IPR017452">
    <property type="entry name" value="GPCR_Rhodpsn_7TM"/>
</dbReference>